<proteinExistence type="predicted"/>
<name>A0ABT2SGG9_9FIRM</name>
<dbReference type="Proteomes" id="UP001209666">
    <property type="component" value="Unassembled WGS sequence"/>
</dbReference>
<sequence length="72" mass="8469">MGFQVKYEEITSIRELILAQLDRWIEQIDAVRSSIVEIAAMPEMHGEAAEHVRSYMWDYHMNLANMIKDTIE</sequence>
<gene>
    <name evidence="1" type="ORF">OCV43_12990</name>
</gene>
<feature type="non-terminal residue" evidence="1">
    <location>
        <position position="72"/>
    </location>
</feature>
<organism evidence="1 2">
    <name type="scientific">Roseburia amylophila</name>
    <dbReference type="NCBI Taxonomy" id="2981794"/>
    <lineage>
        <taxon>Bacteria</taxon>
        <taxon>Bacillati</taxon>
        <taxon>Bacillota</taxon>
        <taxon>Clostridia</taxon>
        <taxon>Lachnospirales</taxon>
        <taxon>Lachnospiraceae</taxon>
        <taxon>Roseburia</taxon>
    </lineage>
</organism>
<keyword evidence="2" id="KW-1185">Reference proteome</keyword>
<evidence type="ECO:0000313" key="1">
    <source>
        <dbReference type="EMBL" id="MCU6718164.1"/>
    </source>
</evidence>
<protein>
    <submittedName>
        <fullName evidence="1">T7SS effector LXG polymorphic toxin</fullName>
    </submittedName>
</protein>
<accession>A0ABT2SGG9</accession>
<dbReference type="RefSeq" id="WP_262624296.1">
    <property type="nucleotide sequence ID" value="NZ_JAOQKI010000027.1"/>
</dbReference>
<evidence type="ECO:0000313" key="2">
    <source>
        <dbReference type="Proteomes" id="UP001209666"/>
    </source>
</evidence>
<comment type="caution">
    <text evidence="1">The sequence shown here is derived from an EMBL/GenBank/DDBJ whole genome shotgun (WGS) entry which is preliminary data.</text>
</comment>
<dbReference type="EMBL" id="JAOQKI010000027">
    <property type="protein sequence ID" value="MCU6718164.1"/>
    <property type="molecule type" value="Genomic_DNA"/>
</dbReference>
<reference evidence="1 2" key="1">
    <citation type="journal article" date="2021" name="ISME Commun">
        <title>Automated analysis of genomic sequences facilitates high-throughput and comprehensive description of bacteria.</title>
        <authorList>
            <person name="Hitch T.C.A."/>
        </authorList>
    </citation>
    <scope>NUCLEOTIDE SEQUENCE [LARGE SCALE GENOMIC DNA]</scope>
    <source>
        <strain evidence="1 2">Sanger_19</strain>
    </source>
</reference>